<comment type="caution">
    <text evidence="1">The sequence shown here is derived from an EMBL/GenBank/DDBJ whole genome shotgun (WGS) entry which is preliminary data.</text>
</comment>
<dbReference type="EMBL" id="AYKW01000045">
    <property type="protein sequence ID" value="PIL26305.1"/>
    <property type="molecule type" value="Genomic_DNA"/>
</dbReference>
<accession>A0A2G8RXR7</accession>
<dbReference type="AlphaFoldDB" id="A0A2G8RXR7"/>
<evidence type="ECO:0000313" key="2">
    <source>
        <dbReference type="Proteomes" id="UP000230002"/>
    </source>
</evidence>
<dbReference type="OrthoDB" id="2370221at2759"/>
<dbReference type="SUPFAM" id="SSF54695">
    <property type="entry name" value="POZ domain"/>
    <property type="match status" value="1"/>
</dbReference>
<gene>
    <name evidence="1" type="ORF">GSI_12061</name>
</gene>
<keyword evidence="2" id="KW-1185">Reference proteome</keyword>
<proteinExistence type="predicted"/>
<dbReference type="STRING" id="1077348.A0A2G8RXR7"/>
<dbReference type="PANTHER" id="PTHR31758:SF2">
    <property type="entry name" value="BTB_POZ DOMAIN-CONTAINING PROTEIN YLR108C"/>
    <property type="match status" value="1"/>
</dbReference>
<reference evidence="1 2" key="1">
    <citation type="journal article" date="2015" name="Sci. Rep.">
        <title>Chromosome-level genome map provides insights into diverse defense mechanisms in the medicinal fungus Ganoderma sinense.</title>
        <authorList>
            <person name="Zhu Y."/>
            <person name="Xu J."/>
            <person name="Sun C."/>
            <person name="Zhou S."/>
            <person name="Xu H."/>
            <person name="Nelson D.R."/>
            <person name="Qian J."/>
            <person name="Song J."/>
            <person name="Luo H."/>
            <person name="Xiang L."/>
            <person name="Li Y."/>
            <person name="Xu Z."/>
            <person name="Ji A."/>
            <person name="Wang L."/>
            <person name="Lu S."/>
            <person name="Hayward A."/>
            <person name="Sun W."/>
            <person name="Li X."/>
            <person name="Schwartz D.C."/>
            <person name="Wang Y."/>
            <person name="Chen S."/>
        </authorList>
    </citation>
    <scope>NUCLEOTIDE SEQUENCE [LARGE SCALE GENOMIC DNA]</scope>
    <source>
        <strain evidence="1 2">ZZ0214-1</strain>
    </source>
</reference>
<name>A0A2G8RXR7_9APHY</name>
<evidence type="ECO:0008006" key="3">
    <source>
        <dbReference type="Google" id="ProtNLM"/>
    </source>
</evidence>
<evidence type="ECO:0000313" key="1">
    <source>
        <dbReference type="EMBL" id="PIL26305.1"/>
    </source>
</evidence>
<organism evidence="1 2">
    <name type="scientific">Ganoderma sinense ZZ0214-1</name>
    <dbReference type="NCBI Taxonomy" id="1077348"/>
    <lineage>
        <taxon>Eukaryota</taxon>
        <taxon>Fungi</taxon>
        <taxon>Dikarya</taxon>
        <taxon>Basidiomycota</taxon>
        <taxon>Agaricomycotina</taxon>
        <taxon>Agaricomycetes</taxon>
        <taxon>Polyporales</taxon>
        <taxon>Polyporaceae</taxon>
        <taxon>Ganoderma</taxon>
    </lineage>
</organism>
<dbReference type="PANTHER" id="PTHR31758">
    <property type="entry name" value="BTB/POZ DOMAIN-CONTAINING PROTEIN YLR108C"/>
    <property type="match status" value="1"/>
</dbReference>
<dbReference type="Proteomes" id="UP000230002">
    <property type="component" value="Unassembled WGS sequence"/>
</dbReference>
<dbReference type="Gene3D" id="3.30.710.10">
    <property type="entry name" value="Potassium Channel Kv1.1, Chain A"/>
    <property type="match status" value="1"/>
</dbReference>
<sequence>MDAPHPSSSIPPAHESNNAYTILVRGEQFQLSRNQIDFDSPNFFSTCFSSGFTESAKRTVTLDRNPALFALIVEYLSGYPILPLSAQAAPPLMSLAMARRCLLADAQFYGLQKLAALLATSTLNLDTRWMGYDTQAVDVRDLVKHTLPPGIIQQPDGSVVKPGSLWWPLLTTSLLRSYALV</sequence>
<protein>
    <recommendedName>
        <fullName evidence="3">BTB domain-containing protein</fullName>
    </recommendedName>
</protein>
<dbReference type="InterPro" id="IPR011333">
    <property type="entry name" value="SKP1/BTB/POZ_sf"/>
</dbReference>